<evidence type="ECO:0000313" key="4">
    <source>
        <dbReference type="Proteomes" id="UP000219636"/>
    </source>
</evidence>
<dbReference type="InterPro" id="IPR001447">
    <property type="entry name" value="Arylamine_N-AcTrfase"/>
</dbReference>
<gene>
    <name evidence="3" type="ORF">SAMN05880501_10695</name>
</gene>
<dbReference type="InterPro" id="IPR038765">
    <property type="entry name" value="Papain-like_cys_pep_sf"/>
</dbReference>
<dbReference type="PANTHER" id="PTHR11786">
    <property type="entry name" value="N-HYDROXYARYLAMINE O-ACETYLTRANSFERASE"/>
    <property type="match status" value="1"/>
</dbReference>
<keyword evidence="3" id="KW-0808">Transferase</keyword>
<dbReference type="Pfam" id="PF00797">
    <property type="entry name" value="Acetyltransf_2"/>
    <property type="match status" value="1"/>
</dbReference>
<dbReference type="EMBL" id="OBMQ01000006">
    <property type="protein sequence ID" value="SOC11170.1"/>
    <property type="molecule type" value="Genomic_DNA"/>
</dbReference>
<organism evidence="3 4">
    <name type="scientific">Ureibacillus xyleni</name>
    <dbReference type="NCBI Taxonomy" id="614648"/>
    <lineage>
        <taxon>Bacteria</taxon>
        <taxon>Bacillati</taxon>
        <taxon>Bacillota</taxon>
        <taxon>Bacilli</taxon>
        <taxon>Bacillales</taxon>
        <taxon>Caryophanaceae</taxon>
        <taxon>Ureibacillus</taxon>
    </lineage>
</organism>
<sequence length="258" mass="29428">MDDLNSLFRKRIGISANEEITFETLNYILEQTAQNIPFENLCIINNKTNDITRENMTNKILVKNEGGLCYELNSILYFFLIENGLNAHLVRGVVYDNVHHEYVALGRTHVTILLTHEKQTFLVDTGFGGNLPLKPVPLSGETVTSNNGKFRIKKVDSEHGDYCLEMKLKHKDTDWKIGYAFDSRELINDVSQFNEIQTIIAEHPKSSFNKNPLITRLTPDGNITLTNSSFTEWHNGTLTKVEIDDPAFKDLLKKHFGL</sequence>
<name>A0A285SS79_9BACL</name>
<dbReference type="OrthoDB" id="7181050at2"/>
<evidence type="ECO:0000256" key="1">
    <source>
        <dbReference type="ARBA" id="ARBA00006547"/>
    </source>
</evidence>
<dbReference type="PANTHER" id="PTHR11786:SF0">
    <property type="entry name" value="ARYLAMINE N-ACETYLTRANSFERASE 4-RELATED"/>
    <property type="match status" value="1"/>
</dbReference>
<dbReference type="InterPro" id="IPR053710">
    <property type="entry name" value="Arylamine_NAT_domain_sf"/>
</dbReference>
<dbReference type="GO" id="GO:0016407">
    <property type="term" value="F:acetyltransferase activity"/>
    <property type="evidence" value="ECO:0007669"/>
    <property type="project" value="InterPro"/>
</dbReference>
<dbReference type="AlphaFoldDB" id="A0A285SS79"/>
<accession>A0A285SS79</accession>
<comment type="similarity">
    <text evidence="1 2">Belongs to the arylamine N-acetyltransferase family.</text>
</comment>
<dbReference type="Proteomes" id="UP000219636">
    <property type="component" value="Unassembled WGS sequence"/>
</dbReference>
<reference evidence="4" key="1">
    <citation type="submission" date="2017-08" db="EMBL/GenBank/DDBJ databases">
        <authorList>
            <person name="Varghese N."/>
            <person name="Submissions S."/>
        </authorList>
    </citation>
    <scope>NUCLEOTIDE SEQUENCE [LARGE SCALE GENOMIC DNA]</scope>
    <source>
        <strain evidence="4">JC22</strain>
    </source>
</reference>
<keyword evidence="4" id="KW-1185">Reference proteome</keyword>
<dbReference type="SUPFAM" id="SSF54001">
    <property type="entry name" value="Cysteine proteinases"/>
    <property type="match status" value="1"/>
</dbReference>
<dbReference type="PRINTS" id="PR01543">
    <property type="entry name" value="ANATRNSFRASE"/>
</dbReference>
<dbReference type="RefSeq" id="WP_097073596.1">
    <property type="nucleotide sequence ID" value="NZ_OBMQ01000006.1"/>
</dbReference>
<evidence type="ECO:0000256" key="2">
    <source>
        <dbReference type="RuleBase" id="RU003452"/>
    </source>
</evidence>
<protein>
    <submittedName>
        <fullName evidence="3">N-hydroxyarylamine O-acetyltransferase</fullName>
    </submittedName>
</protein>
<evidence type="ECO:0000313" key="3">
    <source>
        <dbReference type="EMBL" id="SOC11170.1"/>
    </source>
</evidence>
<dbReference type="Gene3D" id="3.30.2140.20">
    <property type="match status" value="1"/>
</dbReference>
<proteinExistence type="inferred from homology"/>